<evidence type="ECO:0000256" key="4">
    <source>
        <dbReference type="ARBA" id="ARBA00022827"/>
    </source>
</evidence>
<dbReference type="InterPro" id="IPR036188">
    <property type="entry name" value="FAD/NAD-bd_sf"/>
</dbReference>
<evidence type="ECO:0000256" key="5">
    <source>
        <dbReference type="PIRSR" id="PIRSR000137-2"/>
    </source>
</evidence>
<dbReference type="SUPFAM" id="SSF51905">
    <property type="entry name" value="FAD/NAD(P)-binding domain"/>
    <property type="match status" value="1"/>
</dbReference>
<dbReference type="AlphaFoldDB" id="A0AAU7B0A1"/>
<dbReference type="KEGG" id="parq:DSM112329_04215"/>
<dbReference type="Gene3D" id="3.30.560.10">
    <property type="entry name" value="Glucose Oxidase, domain 3"/>
    <property type="match status" value="1"/>
</dbReference>
<dbReference type="PIRSF" id="PIRSF000137">
    <property type="entry name" value="Alcohol_oxidase"/>
    <property type="match status" value="1"/>
</dbReference>
<reference evidence="8" key="1">
    <citation type="submission" date="2022-12" db="EMBL/GenBank/DDBJ databases">
        <title>Paraconexibacter alkalitolerans sp. nov. and Baekduia alba sp. nov., isolated from soil and emended description of the genera Paraconexibacter (Chun et al., 2020) and Baekduia (An et al., 2020).</title>
        <authorList>
            <person name="Vieira S."/>
            <person name="Huber K.J."/>
            <person name="Geppert A."/>
            <person name="Wolf J."/>
            <person name="Neumann-Schaal M."/>
            <person name="Muesken M."/>
            <person name="Overmann J."/>
        </authorList>
    </citation>
    <scope>NUCLEOTIDE SEQUENCE</scope>
    <source>
        <strain evidence="8">AEG42_29</strain>
    </source>
</reference>
<sequence>MAKGLTYSNAADYVVVGSGSSGAVVAGRLAQAGHSVIMLEAGKSDDKGIHGFFTRKPGMIAPMHFEERIERHFDWGYKTVPQAGMAGREMLATRGRVMGGSGSVNGMIFVRGNRANFDSWAAEGNAGWSADDVQPAFKRLEDFEDGESAYRGAGGPIKVTRPKVIQDATQRFIDATSEVLGVKVLDDYNAAEQEGVARLQENIKDGLRYSATRGYVHDLAPRFLEVQTETLATKILIEGGRATGVEVLDRRKKGGGRRTIRAHREVIVAGGFVNSPQLLMLSGIGPSAHLADHGITCIADLPVGDNLHDHLFHPLAFHVPGVQMRSTPAYFVKGLAKNARGADTFLNHSIFESIGFVRSSLATDVPDIQLHALPWAYPDPGAGDHGKQRPDPRPALSVFSTLIYPKSRGTIRLASADPTAAPLIDYGYLNEPDDVKVLAEGTEMIREIMAGAAFGGGVKEEIYPGAAVPKGSDMTDAIRRRSVSVMHAVGSCRMGVDERAVVGPDLKVRGIDGLRVADASIMPSITGGNTNAPCYMIGERAADFILDRNTAHRG</sequence>
<evidence type="ECO:0000259" key="7">
    <source>
        <dbReference type="Pfam" id="PF05199"/>
    </source>
</evidence>
<proteinExistence type="inferred from homology"/>
<feature type="domain" description="Glucose-methanol-choline oxidoreductase C-terminal" evidence="7">
    <location>
        <begin position="405"/>
        <end position="538"/>
    </location>
</feature>
<evidence type="ECO:0000256" key="2">
    <source>
        <dbReference type="ARBA" id="ARBA00010790"/>
    </source>
</evidence>
<dbReference type="Pfam" id="PF00732">
    <property type="entry name" value="GMC_oxred_N"/>
    <property type="match status" value="1"/>
</dbReference>
<name>A0AAU7B0A1_9ACTN</name>
<keyword evidence="8" id="KW-0560">Oxidoreductase</keyword>
<comment type="cofactor">
    <cofactor evidence="1 5">
        <name>FAD</name>
        <dbReference type="ChEBI" id="CHEBI:57692"/>
    </cofactor>
</comment>
<comment type="similarity">
    <text evidence="2">Belongs to the GMC oxidoreductase family.</text>
</comment>
<dbReference type="EMBL" id="CP114014">
    <property type="protein sequence ID" value="XAY07334.1"/>
    <property type="molecule type" value="Genomic_DNA"/>
</dbReference>
<accession>A0AAU7B0A1</accession>
<dbReference type="Gene3D" id="3.50.50.60">
    <property type="entry name" value="FAD/NAD(P)-binding domain"/>
    <property type="match status" value="1"/>
</dbReference>
<gene>
    <name evidence="8" type="primary">alkJ_3</name>
    <name evidence="8" type="ORF">DSM112329_04215</name>
</gene>
<dbReference type="GO" id="GO:0050660">
    <property type="term" value="F:flavin adenine dinucleotide binding"/>
    <property type="evidence" value="ECO:0007669"/>
    <property type="project" value="InterPro"/>
</dbReference>
<evidence type="ECO:0000256" key="1">
    <source>
        <dbReference type="ARBA" id="ARBA00001974"/>
    </source>
</evidence>
<feature type="binding site" evidence="5">
    <location>
        <position position="97"/>
    </location>
    <ligand>
        <name>FAD</name>
        <dbReference type="ChEBI" id="CHEBI:57692"/>
    </ligand>
</feature>
<evidence type="ECO:0000259" key="6">
    <source>
        <dbReference type="Pfam" id="PF00732"/>
    </source>
</evidence>
<dbReference type="InterPro" id="IPR007867">
    <property type="entry name" value="GMC_OxRtase_C"/>
</dbReference>
<dbReference type="InterPro" id="IPR012132">
    <property type="entry name" value="GMC_OxRdtase"/>
</dbReference>
<dbReference type="PANTHER" id="PTHR11552">
    <property type="entry name" value="GLUCOSE-METHANOL-CHOLINE GMC OXIDOREDUCTASE"/>
    <property type="match status" value="1"/>
</dbReference>
<dbReference type="EC" id="1.1.99.-" evidence="8"/>
<evidence type="ECO:0000313" key="8">
    <source>
        <dbReference type="EMBL" id="XAY07334.1"/>
    </source>
</evidence>
<dbReference type="PANTHER" id="PTHR11552:SF147">
    <property type="entry name" value="CHOLINE DEHYDROGENASE, MITOCHONDRIAL"/>
    <property type="match status" value="1"/>
</dbReference>
<dbReference type="InterPro" id="IPR000172">
    <property type="entry name" value="GMC_OxRdtase_N"/>
</dbReference>
<feature type="domain" description="Glucose-methanol-choline oxidoreductase N-terminal" evidence="6">
    <location>
        <begin position="12"/>
        <end position="311"/>
    </location>
</feature>
<protein>
    <submittedName>
        <fullName evidence="8">Alcohol dehydrogenase [acceptor]</fullName>
        <ecNumber evidence="8">1.1.99.-</ecNumber>
    </submittedName>
</protein>
<dbReference type="GO" id="GO:0016614">
    <property type="term" value="F:oxidoreductase activity, acting on CH-OH group of donors"/>
    <property type="evidence" value="ECO:0007669"/>
    <property type="project" value="InterPro"/>
</dbReference>
<keyword evidence="3" id="KW-0285">Flavoprotein</keyword>
<dbReference type="Pfam" id="PF05199">
    <property type="entry name" value="GMC_oxred_C"/>
    <property type="match status" value="1"/>
</dbReference>
<dbReference type="SUPFAM" id="SSF54373">
    <property type="entry name" value="FAD-linked reductases, C-terminal domain"/>
    <property type="match status" value="1"/>
</dbReference>
<keyword evidence="4 5" id="KW-0274">FAD</keyword>
<evidence type="ECO:0000256" key="3">
    <source>
        <dbReference type="ARBA" id="ARBA00022630"/>
    </source>
</evidence>
<dbReference type="RefSeq" id="WP_354698533.1">
    <property type="nucleotide sequence ID" value="NZ_CP114014.1"/>
</dbReference>
<organism evidence="8">
    <name type="scientific">Paraconexibacter sp. AEG42_29</name>
    <dbReference type="NCBI Taxonomy" id="2997339"/>
    <lineage>
        <taxon>Bacteria</taxon>
        <taxon>Bacillati</taxon>
        <taxon>Actinomycetota</taxon>
        <taxon>Thermoleophilia</taxon>
        <taxon>Solirubrobacterales</taxon>
        <taxon>Paraconexibacteraceae</taxon>
        <taxon>Paraconexibacter</taxon>
    </lineage>
</organism>